<feature type="non-terminal residue" evidence="4">
    <location>
        <position position="191"/>
    </location>
</feature>
<dbReference type="OrthoDB" id="3203311at2759"/>
<dbReference type="RefSeq" id="XP_041192987.1">
    <property type="nucleotide sequence ID" value="XM_041329526.1"/>
</dbReference>
<keyword evidence="5" id="KW-1185">Reference proteome</keyword>
<dbReference type="Pfam" id="PF00400">
    <property type="entry name" value="WD40"/>
    <property type="match status" value="5"/>
</dbReference>
<dbReference type="EMBL" id="JABBWG010000016">
    <property type="protein sequence ID" value="KAG1816314.1"/>
    <property type="molecule type" value="Genomic_DNA"/>
</dbReference>
<dbReference type="CDD" id="cd00200">
    <property type="entry name" value="WD40"/>
    <property type="match status" value="1"/>
</dbReference>
<dbReference type="PROSITE" id="PS50082">
    <property type="entry name" value="WD_REPEATS_2"/>
    <property type="match status" value="4"/>
</dbReference>
<keyword evidence="2" id="KW-0677">Repeat</keyword>
<feature type="repeat" description="WD" evidence="3">
    <location>
        <begin position="164"/>
        <end position="191"/>
    </location>
</feature>
<evidence type="ECO:0000313" key="5">
    <source>
        <dbReference type="Proteomes" id="UP000807769"/>
    </source>
</evidence>
<accession>A0A9P7EAS1</accession>
<evidence type="ECO:0000256" key="2">
    <source>
        <dbReference type="ARBA" id="ARBA00022737"/>
    </source>
</evidence>
<dbReference type="PRINTS" id="PR00320">
    <property type="entry name" value="GPROTEINBRPT"/>
</dbReference>
<feature type="repeat" description="WD" evidence="3">
    <location>
        <begin position="28"/>
        <end position="69"/>
    </location>
</feature>
<keyword evidence="1 3" id="KW-0853">WD repeat</keyword>
<dbReference type="InterPro" id="IPR001680">
    <property type="entry name" value="WD40_rpt"/>
</dbReference>
<dbReference type="AlphaFoldDB" id="A0A9P7EAS1"/>
<gene>
    <name evidence="4" type="ORF">BJ212DRAFT_1235030</name>
</gene>
<comment type="caution">
    <text evidence="4">The sequence shown here is derived from an EMBL/GenBank/DDBJ whole genome shotgun (WGS) entry which is preliminary data.</text>
</comment>
<dbReference type="PANTHER" id="PTHR19848">
    <property type="entry name" value="WD40 REPEAT PROTEIN"/>
    <property type="match status" value="1"/>
</dbReference>
<feature type="repeat" description="WD" evidence="3">
    <location>
        <begin position="122"/>
        <end position="163"/>
    </location>
</feature>
<evidence type="ECO:0000256" key="3">
    <source>
        <dbReference type="PROSITE-ProRule" id="PRU00221"/>
    </source>
</evidence>
<organism evidence="4 5">
    <name type="scientific">Suillus subaureus</name>
    <dbReference type="NCBI Taxonomy" id="48587"/>
    <lineage>
        <taxon>Eukaryota</taxon>
        <taxon>Fungi</taxon>
        <taxon>Dikarya</taxon>
        <taxon>Basidiomycota</taxon>
        <taxon>Agaricomycotina</taxon>
        <taxon>Agaricomycetes</taxon>
        <taxon>Agaricomycetidae</taxon>
        <taxon>Boletales</taxon>
        <taxon>Suillineae</taxon>
        <taxon>Suillaceae</taxon>
        <taxon>Suillus</taxon>
    </lineage>
</organism>
<dbReference type="SMART" id="SM00320">
    <property type="entry name" value="WD40"/>
    <property type="match status" value="4"/>
</dbReference>
<feature type="non-terminal residue" evidence="4">
    <location>
        <position position="1"/>
    </location>
</feature>
<feature type="repeat" description="WD" evidence="3">
    <location>
        <begin position="1"/>
        <end position="27"/>
    </location>
</feature>
<evidence type="ECO:0000313" key="4">
    <source>
        <dbReference type="EMBL" id="KAG1816314.1"/>
    </source>
</evidence>
<dbReference type="PROSITE" id="PS00678">
    <property type="entry name" value="WD_REPEATS_1"/>
    <property type="match status" value="1"/>
</dbReference>
<reference evidence="4" key="1">
    <citation type="journal article" date="2020" name="New Phytol.">
        <title>Comparative genomics reveals dynamic genome evolution in host specialist ectomycorrhizal fungi.</title>
        <authorList>
            <person name="Lofgren L.A."/>
            <person name="Nguyen N.H."/>
            <person name="Vilgalys R."/>
            <person name="Ruytinx J."/>
            <person name="Liao H.L."/>
            <person name="Branco S."/>
            <person name="Kuo A."/>
            <person name="LaButti K."/>
            <person name="Lipzen A."/>
            <person name="Andreopoulos W."/>
            <person name="Pangilinan J."/>
            <person name="Riley R."/>
            <person name="Hundley H."/>
            <person name="Na H."/>
            <person name="Barry K."/>
            <person name="Grigoriev I.V."/>
            <person name="Stajich J.E."/>
            <person name="Kennedy P.G."/>
        </authorList>
    </citation>
    <scope>NUCLEOTIDE SEQUENCE</scope>
    <source>
        <strain evidence="4">MN1</strain>
    </source>
</reference>
<dbReference type="InterPro" id="IPR020472">
    <property type="entry name" value="WD40_PAC1"/>
</dbReference>
<dbReference type="InterPro" id="IPR011047">
    <property type="entry name" value="Quinoprotein_ADH-like_sf"/>
</dbReference>
<evidence type="ECO:0000256" key="1">
    <source>
        <dbReference type="ARBA" id="ARBA00022574"/>
    </source>
</evidence>
<dbReference type="SUPFAM" id="SSF50998">
    <property type="entry name" value="Quinoprotein alcohol dehydrogenase-like"/>
    <property type="match status" value="1"/>
</dbReference>
<proteinExistence type="predicted"/>
<dbReference type="GeneID" id="64623543"/>
<dbReference type="InterPro" id="IPR019775">
    <property type="entry name" value="WD40_repeat_CS"/>
</dbReference>
<sequence length="191" mass="20715">DGKKVVGGSMDGEVKLWDIDTCKVIAKWTGHTKEVASVCWSRDGRRVLSGSNDGTARQWDVENGETILRPIVTGHTLVSAVVYSPDMTLMAIGGWDEPRNGKNSGSSVKIWDAKTGKLVATLKGHIHSVHCLAWTGDGKTLISGSFDFSIRTWDTTKWEQIAVLKEHTLHVNAIAISPNGRILASASADYT</sequence>
<dbReference type="PANTHER" id="PTHR19848:SF8">
    <property type="entry name" value="F-BOX AND WD REPEAT DOMAIN CONTAINING 7"/>
    <property type="match status" value="1"/>
</dbReference>
<dbReference type="PROSITE" id="PS50294">
    <property type="entry name" value="WD_REPEATS_REGION"/>
    <property type="match status" value="4"/>
</dbReference>
<dbReference type="InterPro" id="IPR015943">
    <property type="entry name" value="WD40/YVTN_repeat-like_dom_sf"/>
</dbReference>
<name>A0A9P7EAS1_9AGAM</name>
<protein>
    <submittedName>
        <fullName evidence="4">Quinon protein alcohol dehydrogenase-like superfamily</fullName>
    </submittedName>
</protein>
<dbReference type="Proteomes" id="UP000807769">
    <property type="component" value="Unassembled WGS sequence"/>
</dbReference>
<dbReference type="Gene3D" id="2.130.10.10">
    <property type="entry name" value="YVTN repeat-like/Quinoprotein amine dehydrogenase"/>
    <property type="match status" value="2"/>
</dbReference>